<accession>A0ACC2VEM9</accession>
<sequence length="134" mass="15494">MLLEHCETTPEVKVRIPVKTAPDRYFHLWISARNHTHTSKTMEKAIAAIGFLSGNHDCLEDFVDDTASLPVFSMEYDPDGFGIERGVYLEYCHRTLRGSALLSIKPPELIESTFNSMFEAYSRERCRFFRQSRN</sequence>
<keyword evidence="2" id="KW-1185">Reference proteome</keyword>
<gene>
    <name evidence="1" type="ORF">QFC20_006219</name>
</gene>
<comment type="caution">
    <text evidence="1">The sequence shown here is derived from an EMBL/GenBank/DDBJ whole genome shotgun (WGS) entry which is preliminary data.</text>
</comment>
<evidence type="ECO:0000313" key="1">
    <source>
        <dbReference type="EMBL" id="KAJ9097395.1"/>
    </source>
</evidence>
<name>A0ACC2VEM9_9TREE</name>
<evidence type="ECO:0000313" key="2">
    <source>
        <dbReference type="Proteomes" id="UP001230649"/>
    </source>
</evidence>
<reference evidence="1" key="1">
    <citation type="submission" date="2023-04" db="EMBL/GenBank/DDBJ databases">
        <title>Draft Genome sequencing of Naganishia species isolated from polar environments using Oxford Nanopore Technology.</title>
        <authorList>
            <person name="Leo P."/>
            <person name="Venkateswaran K."/>
        </authorList>
    </citation>
    <scope>NUCLEOTIDE SEQUENCE</scope>
    <source>
        <strain evidence="1">MNA-CCFEE 5262</strain>
    </source>
</reference>
<proteinExistence type="predicted"/>
<dbReference type="EMBL" id="JASBWS010000104">
    <property type="protein sequence ID" value="KAJ9097395.1"/>
    <property type="molecule type" value="Genomic_DNA"/>
</dbReference>
<protein>
    <submittedName>
        <fullName evidence="1">Uncharacterized protein</fullName>
    </submittedName>
</protein>
<organism evidence="1 2">
    <name type="scientific">Naganishia adeliensis</name>
    <dbReference type="NCBI Taxonomy" id="92952"/>
    <lineage>
        <taxon>Eukaryota</taxon>
        <taxon>Fungi</taxon>
        <taxon>Dikarya</taxon>
        <taxon>Basidiomycota</taxon>
        <taxon>Agaricomycotina</taxon>
        <taxon>Tremellomycetes</taxon>
        <taxon>Filobasidiales</taxon>
        <taxon>Filobasidiaceae</taxon>
        <taxon>Naganishia</taxon>
    </lineage>
</organism>
<dbReference type="Proteomes" id="UP001230649">
    <property type="component" value="Unassembled WGS sequence"/>
</dbReference>